<evidence type="ECO:0000256" key="7">
    <source>
        <dbReference type="ARBA" id="ARBA00022984"/>
    </source>
</evidence>
<evidence type="ECO:0000256" key="5">
    <source>
        <dbReference type="ARBA" id="ARBA00022840"/>
    </source>
</evidence>
<evidence type="ECO:0000256" key="8">
    <source>
        <dbReference type="ARBA" id="ARBA00023306"/>
    </source>
</evidence>
<name>A0AA49Q7N7_9BACT</name>
<keyword evidence="6 10" id="KW-0133">Cell shape</keyword>
<dbReference type="EC" id="6.3.2.10" evidence="10 11"/>
<dbReference type="Pfam" id="PF01225">
    <property type="entry name" value="Mur_ligase"/>
    <property type="match status" value="1"/>
</dbReference>
<evidence type="ECO:0000256" key="6">
    <source>
        <dbReference type="ARBA" id="ARBA00022960"/>
    </source>
</evidence>
<keyword evidence="3 10" id="KW-0132">Cell division</keyword>
<evidence type="ECO:0000313" key="16">
    <source>
        <dbReference type="EMBL" id="WKW14909.1"/>
    </source>
</evidence>
<keyword evidence="1 10" id="KW-0963">Cytoplasm</keyword>
<dbReference type="GO" id="GO:0008360">
    <property type="term" value="P:regulation of cell shape"/>
    <property type="evidence" value="ECO:0007669"/>
    <property type="project" value="UniProtKB-KW"/>
</dbReference>
<feature type="domain" description="Mur ligase central" evidence="14">
    <location>
        <begin position="108"/>
        <end position="287"/>
    </location>
</feature>
<keyword evidence="7 10" id="KW-0573">Peptidoglycan synthesis</keyword>
<dbReference type="HAMAP" id="MF_02019">
    <property type="entry name" value="MurF"/>
    <property type="match status" value="1"/>
</dbReference>
<dbReference type="InterPro" id="IPR036565">
    <property type="entry name" value="Mur-like_cat_sf"/>
</dbReference>
<comment type="function">
    <text evidence="10 11">Involved in cell wall formation. Catalyzes the final step in the synthesis of UDP-N-acetylmuramoyl-pentapeptide, the precursor of murein.</text>
</comment>
<evidence type="ECO:0000259" key="13">
    <source>
        <dbReference type="Pfam" id="PF02875"/>
    </source>
</evidence>
<dbReference type="NCBIfam" id="TIGR01143">
    <property type="entry name" value="murF"/>
    <property type="match status" value="1"/>
</dbReference>
<dbReference type="AlphaFoldDB" id="A0AA49Q7N7"/>
<comment type="similarity">
    <text evidence="10">Belongs to the MurCDEF family. MurF subfamily.</text>
</comment>
<evidence type="ECO:0000256" key="9">
    <source>
        <dbReference type="ARBA" id="ARBA00023316"/>
    </source>
</evidence>
<dbReference type="GO" id="GO:0047480">
    <property type="term" value="F:UDP-N-acetylmuramoyl-tripeptide-D-alanyl-D-alanine ligase activity"/>
    <property type="evidence" value="ECO:0007669"/>
    <property type="project" value="UniProtKB-UniRule"/>
</dbReference>
<evidence type="ECO:0000256" key="1">
    <source>
        <dbReference type="ARBA" id="ARBA00022490"/>
    </source>
</evidence>
<dbReference type="InterPro" id="IPR051046">
    <property type="entry name" value="MurCDEF_CellWall_CoF430Synth"/>
</dbReference>
<reference evidence="16" key="1">
    <citation type="submission" date="2023-07" db="EMBL/GenBank/DDBJ databases">
        <authorList>
            <person name="Haufschild T."/>
            <person name="Kallscheuer N."/>
            <person name="Hammer J."/>
            <person name="Kohn T."/>
            <person name="Kabuu M."/>
            <person name="Jogler M."/>
            <person name="Wohfarth N."/>
            <person name="Heuer A."/>
            <person name="Rohde M."/>
            <person name="van Teeseling M.C.F."/>
            <person name="Jogler C."/>
        </authorList>
    </citation>
    <scope>NUCLEOTIDE SEQUENCE</scope>
    <source>
        <strain evidence="15">Strain 138</strain>
        <strain evidence="16">Strain 318</strain>
    </source>
</reference>
<protein>
    <recommendedName>
        <fullName evidence="10 11">UDP-N-acetylmuramoyl-tripeptide--D-alanyl-D-alanine ligase</fullName>
        <ecNumber evidence="10 11">6.3.2.10</ecNumber>
    </recommendedName>
    <alternativeName>
        <fullName evidence="10">D-alanyl-D-alanine-adding enzyme</fullName>
    </alternativeName>
</protein>
<keyword evidence="17" id="KW-1185">Reference proteome</keyword>
<feature type="binding site" evidence="10">
    <location>
        <begin position="110"/>
        <end position="116"/>
    </location>
    <ligand>
        <name>ATP</name>
        <dbReference type="ChEBI" id="CHEBI:30616"/>
    </ligand>
</feature>
<evidence type="ECO:0000256" key="3">
    <source>
        <dbReference type="ARBA" id="ARBA00022618"/>
    </source>
</evidence>
<proteinExistence type="inferred from homology"/>
<evidence type="ECO:0000256" key="11">
    <source>
        <dbReference type="RuleBase" id="RU004136"/>
    </source>
</evidence>
<dbReference type="EMBL" id="CP130612">
    <property type="protein sequence ID" value="WKW12000.1"/>
    <property type="molecule type" value="Genomic_DNA"/>
</dbReference>
<dbReference type="Gene3D" id="3.90.190.20">
    <property type="entry name" value="Mur ligase, C-terminal domain"/>
    <property type="match status" value="1"/>
</dbReference>
<dbReference type="SUPFAM" id="SSF63418">
    <property type="entry name" value="MurE/MurF N-terminal domain"/>
    <property type="match status" value="1"/>
</dbReference>
<dbReference type="SUPFAM" id="SSF53623">
    <property type="entry name" value="MurD-like peptide ligases, catalytic domain"/>
    <property type="match status" value="1"/>
</dbReference>
<accession>A0AA49Q7N7</accession>
<dbReference type="KEGG" id="pspc:Strain318_001272"/>
<comment type="subcellular location">
    <subcellularLocation>
        <location evidence="10 11">Cytoplasm</location>
    </subcellularLocation>
</comment>
<dbReference type="InterPro" id="IPR004101">
    <property type="entry name" value="Mur_ligase_C"/>
</dbReference>
<evidence type="ECO:0000313" key="17">
    <source>
        <dbReference type="Proteomes" id="UP001229955"/>
    </source>
</evidence>
<dbReference type="GO" id="GO:0005524">
    <property type="term" value="F:ATP binding"/>
    <property type="evidence" value="ECO:0007669"/>
    <property type="project" value="UniProtKB-UniRule"/>
</dbReference>
<dbReference type="GO" id="GO:0005737">
    <property type="term" value="C:cytoplasm"/>
    <property type="evidence" value="ECO:0007669"/>
    <property type="project" value="UniProtKB-SubCell"/>
</dbReference>
<keyword evidence="8 10" id="KW-0131">Cell cycle</keyword>
<evidence type="ECO:0000256" key="2">
    <source>
        <dbReference type="ARBA" id="ARBA00022598"/>
    </source>
</evidence>
<feature type="domain" description="Mur ligase C-terminal" evidence="13">
    <location>
        <begin position="320"/>
        <end position="430"/>
    </location>
</feature>
<dbReference type="PANTHER" id="PTHR43024">
    <property type="entry name" value="UDP-N-ACETYLMURAMOYL-TRIPEPTIDE--D-ALANYL-D-ALANINE LIGASE"/>
    <property type="match status" value="1"/>
</dbReference>
<dbReference type="Proteomes" id="UP001229955">
    <property type="component" value="Chromosome"/>
</dbReference>
<keyword evidence="4 10" id="KW-0547">Nucleotide-binding</keyword>
<dbReference type="PANTHER" id="PTHR43024:SF1">
    <property type="entry name" value="UDP-N-ACETYLMURAMOYL-TRIPEPTIDE--D-ALANYL-D-ALANINE LIGASE"/>
    <property type="match status" value="1"/>
</dbReference>
<dbReference type="GO" id="GO:0009252">
    <property type="term" value="P:peptidoglycan biosynthetic process"/>
    <property type="evidence" value="ECO:0007669"/>
    <property type="project" value="UniProtKB-UniRule"/>
</dbReference>
<dbReference type="InterPro" id="IPR035911">
    <property type="entry name" value="MurE/MurF_N"/>
</dbReference>
<gene>
    <name evidence="10" type="primary">murF</name>
    <name evidence="15" type="ORF">Strain138_001272</name>
    <name evidence="16" type="ORF">Strain318_001272</name>
</gene>
<dbReference type="SUPFAM" id="SSF53244">
    <property type="entry name" value="MurD-like peptide ligases, peptide-binding domain"/>
    <property type="match status" value="1"/>
</dbReference>
<comment type="catalytic activity">
    <reaction evidence="10 11">
        <text>D-alanyl-D-alanine + UDP-N-acetyl-alpha-D-muramoyl-L-alanyl-gamma-D-glutamyl-meso-2,6-diaminopimelate + ATP = UDP-N-acetyl-alpha-D-muramoyl-L-alanyl-gamma-D-glutamyl-meso-2,6-diaminopimeloyl-D-alanyl-D-alanine + ADP + phosphate + H(+)</text>
        <dbReference type="Rhea" id="RHEA:28374"/>
        <dbReference type="ChEBI" id="CHEBI:15378"/>
        <dbReference type="ChEBI" id="CHEBI:30616"/>
        <dbReference type="ChEBI" id="CHEBI:43474"/>
        <dbReference type="ChEBI" id="CHEBI:57822"/>
        <dbReference type="ChEBI" id="CHEBI:61386"/>
        <dbReference type="ChEBI" id="CHEBI:83905"/>
        <dbReference type="ChEBI" id="CHEBI:456216"/>
        <dbReference type="EC" id="6.3.2.10"/>
    </reaction>
</comment>
<evidence type="ECO:0000256" key="4">
    <source>
        <dbReference type="ARBA" id="ARBA00022741"/>
    </source>
</evidence>
<dbReference type="GO" id="GO:0071555">
    <property type="term" value="P:cell wall organization"/>
    <property type="evidence" value="ECO:0007669"/>
    <property type="project" value="UniProtKB-KW"/>
</dbReference>
<keyword evidence="5 10" id="KW-0067">ATP-binding</keyword>
<evidence type="ECO:0000259" key="14">
    <source>
        <dbReference type="Pfam" id="PF08245"/>
    </source>
</evidence>
<evidence type="ECO:0000256" key="10">
    <source>
        <dbReference type="HAMAP-Rule" id="MF_02019"/>
    </source>
</evidence>
<dbReference type="InterPro" id="IPR013221">
    <property type="entry name" value="Mur_ligase_cen"/>
</dbReference>
<dbReference type="InterPro" id="IPR000713">
    <property type="entry name" value="Mur_ligase_N"/>
</dbReference>
<keyword evidence="9 10" id="KW-0961">Cell wall biogenesis/degradation</keyword>
<evidence type="ECO:0000259" key="12">
    <source>
        <dbReference type="Pfam" id="PF01225"/>
    </source>
</evidence>
<dbReference type="Gene3D" id="3.40.1190.10">
    <property type="entry name" value="Mur-like, catalytic domain"/>
    <property type="match status" value="1"/>
</dbReference>
<dbReference type="Gene3D" id="3.40.1390.10">
    <property type="entry name" value="MurE/MurF, N-terminal domain"/>
    <property type="match status" value="1"/>
</dbReference>
<organism evidence="16 17">
    <name type="scientific">Pseudogemmatithrix spongiicola</name>
    <dbReference type="NCBI Taxonomy" id="3062599"/>
    <lineage>
        <taxon>Bacteria</taxon>
        <taxon>Pseudomonadati</taxon>
        <taxon>Gemmatimonadota</taxon>
        <taxon>Gemmatimonadia</taxon>
        <taxon>Gemmatimonadales</taxon>
        <taxon>Gemmatimonadaceae</taxon>
        <taxon>Pseudogemmatithrix</taxon>
    </lineage>
</organism>
<evidence type="ECO:0000313" key="15">
    <source>
        <dbReference type="EMBL" id="WKW12000.1"/>
    </source>
</evidence>
<dbReference type="Pfam" id="PF08245">
    <property type="entry name" value="Mur_ligase_M"/>
    <property type="match status" value="1"/>
</dbReference>
<feature type="domain" description="Mur ligase N-terminal catalytic" evidence="12">
    <location>
        <begin position="24"/>
        <end position="97"/>
    </location>
</feature>
<dbReference type="InterPro" id="IPR005863">
    <property type="entry name" value="UDP-N-AcMur_synth"/>
</dbReference>
<dbReference type="RefSeq" id="WP_367887678.1">
    <property type="nucleotide sequence ID" value="NZ_CP130612.1"/>
</dbReference>
<dbReference type="GO" id="GO:0051301">
    <property type="term" value="P:cell division"/>
    <property type="evidence" value="ECO:0007669"/>
    <property type="project" value="UniProtKB-KW"/>
</dbReference>
<keyword evidence="2 10" id="KW-0436">Ligase</keyword>
<comment type="pathway">
    <text evidence="10 11">Cell wall biogenesis; peptidoglycan biosynthesis.</text>
</comment>
<dbReference type="Pfam" id="PF02875">
    <property type="entry name" value="Mur_ligase_C"/>
    <property type="match status" value="1"/>
</dbReference>
<dbReference type="EMBL" id="CP130613">
    <property type="protein sequence ID" value="WKW14909.1"/>
    <property type="molecule type" value="Genomic_DNA"/>
</dbReference>
<sequence length="447" mass="46444">MPFWTLARIARAVGVAGQYDDLPIAAISTDTRTLGAGACFLALSGERFDGHDHLDAAIAAGASVLVVSDARRAPRSGVPVLEVPDTRSALGQLARYWRDAWAKPAIAVGGSNGKTSSKELLKAALGSVYEVHATSGNLNNQIGVPQTLLALAEAADVAVIEAGTNEPGEMAILRGIIRPDVVVVTTVQEEHLEGFGDLAGVMAEEMSFCDGVPLVVVPADEPEVVREATARAGRVVTAGLDAGDYRATAYGLQADGTGWCEVEGVRVTVPLPGAHNLRNAMLALAVAREFGVPLAQAAAGIAAMPQPPMRSAVGPLGRALLVNDCYNSNPGSARAALALLRDVGAGRQRVAVLGTMRELGVAAERAHREVAEAALASGAELIVGIGEFAAPLQALGEPTRVLTVTDVDDLWPQLQPRLAPDAAILLKASRGVKLERLLPFLTTWATT</sequence>
<dbReference type="InterPro" id="IPR036615">
    <property type="entry name" value="Mur_ligase_C_dom_sf"/>
</dbReference>
<accession>A0AA49Q590</accession>